<dbReference type="InterPro" id="IPR023468">
    <property type="entry name" value="Riboflavin_kinase"/>
</dbReference>
<feature type="compositionally biased region" description="Basic and acidic residues" evidence="14">
    <location>
        <begin position="203"/>
        <end position="234"/>
    </location>
</feature>
<evidence type="ECO:0000259" key="15">
    <source>
        <dbReference type="SMART" id="SM00904"/>
    </source>
</evidence>
<feature type="region of interest" description="Disordered" evidence="14">
    <location>
        <begin position="286"/>
        <end position="322"/>
    </location>
</feature>
<dbReference type="GO" id="GO:0008531">
    <property type="term" value="F:riboflavin kinase activity"/>
    <property type="evidence" value="ECO:0007669"/>
    <property type="project" value="UniProtKB-EC"/>
</dbReference>
<keyword evidence="11" id="KW-0067">ATP-binding</keyword>
<comment type="pathway">
    <text evidence="2">Cofactor biosynthesis; FMN biosynthesis; FMN from riboflavin (ATP route): step 1/1.</text>
</comment>
<dbReference type="EC" id="2.7.1.26" evidence="4"/>
<dbReference type="Proteomes" id="UP001286456">
    <property type="component" value="Unassembled WGS sequence"/>
</dbReference>
<keyword evidence="6" id="KW-0285">Flavoprotein</keyword>
<reference evidence="16" key="2">
    <citation type="submission" date="2023-06" db="EMBL/GenBank/DDBJ databases">
        <authorList>
            <consortium name="Lawrence Berkeley National Laboratory"/>
            <person name="Haridas S."/>
            <person name="Hensen N."/>
            <person name="Bonometti L."/>
            <person name="Westerberg I."/>
            <person name="Brannstrom I.O."/>
            <person name="Guillou S."/>
            <person name="Cros-Aarteil S."/>
            <person name="Calhoun S."/>
            <person name="Kuo A."/>
            <person name="Mondo S."/>
            <person name="Pangilinan J."/>
            <person name="Riley R."/>
            <person name="Labutti K."/>
            <person name="Andreopoulos B."/>
            <person name="Lipzen A."/>
            <person name="Chen C."/>
            <person name="Yanf M."/>
            <person name="Daum C."/>
            <person name="Ng V."/>
            <person name="Clum A."/>
            <person name="Steindorff A."/>
            <person name="Ohm R."/>
            <person name="Martin F."/>
            <person name="Silar P."/>
            <person name="Natvig D."/>
            <person name="Lalanne C."/>
            <person name="Gautier V."/>
            <person name="Ament-Velasquez S.L."/>
            <person name="Kruys A."/>
            <person name="Hutchinson M.I."/>
            <person name="Powell A.J."/>
            <person name="Barry K."/>
            <person name="Miller A.N."/>
            <person name="Grigoriev I.V."/>
            <person name="Debuchy R."/>
            <person name="Gladieux P."/>
            <person name="Thoren M.H."/>
            <person name="Johannesson H."/>
        </authorList>
    </citation>
    <scope>NUCLEOTIDE SEQUENCE</scope>
    <source>
        <strain evidence="16">SMH4131-1</strain>
    </source>
</reference>
<dbReference type="PANTHER" id="PTHR22749">
    <property type="entry name" value="RIBOFLAVIN KINASE/FMN ADENYLYLTRANSFERASE"/>
    <property type="match status" value="1"/>
</dbReference>
<dbReference type="AlphaFoldDB" id="A0AAE0IUZ9"/>
<feature type="compositionally biased region" description="Polar residues" evidence="14">
    <location>
        <begin position="117"/>
        <end position="151"/>
    </location>
</feature>
<evidence type="ECO:0000313" key="16">
    <source>
        <dbReference type="EMBL" id="KAK3331702.1"/>
    </source>
</evidence>
<evidence type="ECO:0000256" key="12">
    <source>
        <dbReference type="ARBA" id="ARBA00029960"/>
    </source>
</evidence>
<protein>
    <recommendedName>
        <fullName evidence="5">Riboflavin kinase</fullName>
        <ecNumber evidence="4">2.7.1.26</ecNumber>
    </recommendedName>
    <alternativeName>
        <fullName evidence="12">Flavin mononucleotide kinase 1</fullName>
    </alternativeName>
</protein>
<feature type="region of interest" description="Disordered" evidence="14">
    <location>
        <begin position="564"/>
        <end position="583"/>
    </location>
</feature>
<dbReference type="GO" id="GO:0009398">
    <property type="term" value="P:FMN biosynthetic process"/>
    <property type="evidence" value="ECO:0007669"/>
    <property type="project" value="TreeGrafter"/>
</dbReference>
<feature type="compositionally biased region" description="Low complexity" evidence="14">
    <location>
        <begin position="99"/>
        <end position="110"/>
    </location>
</feature>
<name>A0AAE0IUZ9_9PEZI</name>
<keyword evidence="7" id="KW-0288">FMN</keyword>
<evidence type="ECO:0000256" key="1">
    <source>
        <dbReference type="ARBA" id="ARBA00003572"/>
    </source>
</evidence>
<dbReference type="Pfam" id="PF01687">
    <property type="entry name" value="Flavokinase"/>
    <property type="match status" value="1"/>
</dbReference>
<feature type="domain" description="Riboflavin kinase" evidence="15">
    <location>
        <begin position="599"/>
        <end position="743"/>
    </location>
</feature>
<dbReference type="Gene3D" id="2.40.30.30">
    <property type="entry name" value="Riboflavin kinase-like"/>
    <property type="match status" value="1"/>
</dbReference>
<evidence type="ECO:0000256" key="9">
    <source>
        <dbReference type="ARBA" id="ARBA00022741"/>
    </source>
</evidence>
<evidence type="ECO:0000256" key="3">
    <source>
        <dbReference type="ARBA" id="ARBA00010108"/>
    </source>
</evidence>
<accession>A0AAE0IUZ9</accession>
<comment type="function">
    <text evidence="1">Catalyzes the phosphorylation of riboflavin (vitamin B2) to form flavin mononucleotide (FMN) coenzyme.</text>
</comment>
<evidence type="ECO:0000313" key="17">
    <source>
        <dbReference type="Proteomes" id="UP001286456"/>
    </source>
</evidence>
<evidence type="ECO:0000256" key="8">
    <source>
        <dbReference type="ARBA" id="ARBA00022679"/>
    </source>
</evidence>
<feature type="compositionally biased region" description="Low complexity" evidence="14">
    <location>
        <begin position="303"/>
        <end position="322"/>
    </location>
</feature>
<keyword evidence="17" id="KW-1185">Reference proteome</keyword>
<dbReference type="GO" id="GO:0005739">
    <property type="term" value="C:mitochondrion"/>
    <property type="evidence" value="ECO:0007669"/>
    <property type="project" value="TreeGrafter"/>
</dbReference>
<evidence type="ECO:0000256" key="6">
    <source>
        <dbReference type="ARBA" id="ARBA00022630"/>
    </source>
</evidence>
<evidence type="ECO:0000256" key="7">
    <source>
        <dbReference type="ARBA" id="ARBA00022643"/>
    </source>
</evidence>
<sequence length="811" mass="89339">MSQPTSPEFRRKQVATPRPATARADSGMESTSPPPPPYSLLAESSQPTRPEMRSYATTDPVYNFNSRGEFTPDSWERPVSRNRHGYHDAPQSENMRPFATTSAWNSSNASHNHHDPQFSQTPDWNRPVSRNQNAGQQSHPHQYQAYNPSNQHHPHERDEYNDPNHNWQRPVSRNQDAPQSHPRPYYPGPAPGWNPHDHHHHQRETFKDMDGPNHWERPVSRGDQHEAPYHHDNSPSHLGSLHPPTFNRLRVMTSLPNLLSHHTSSPLTPSSAATLPFPYPSPTLANHDLKPALPLRPHPTLPTTTSSSSSETNNYNNNNNNKSIWTTALTSTRDLATSLLPLATESTKDYTILRHSPPLIFYRGPSTSVTLTLLSATSHPLPSSRTLWLQQRGFSGDSGMKLKAALGATSTWLDVTPTTQISHPSELDPEMERRWVRDIARVLKRDPTRRLVVRETHVIRIPEASTDGYFRVVLCAGGDGKGGRKVLCPSPVFRIASTAADASVFRGASLATMPLEVGVKVASVFASTVVNRYAGPVVGVVQGQVQRVKPGFVATEAGRRVLSRLGSGPSGGIQDKNGEGENGEVERGLEVIGGDEGPVAPFPVKFQGRVVKGTGKSAAEMGLPTASLVNVPEDVKHSLRGVYFGWSCVLPERGFEHISAAWHEAIITVGPSPYAKPTVVPETVVTAHLFHDFGHETTFYDARVKVIVMGFLRPGQNPETAVSQQERLDAVSRDVIVAYSSLSRENWGPEVAVSRLKTSKSARSLAERYGGARDRVQQQVESFPVHLVGIRTASGEARDQVHGNGGYWVAR</sequence>
<dbReference type="GO" id="GO:0009231">
    <property type="term" value="P:riboflavin biosynthetic process"/>
    <property type="evidence" value="ECO:0007669"/>
    <property type="project" value="InterPro"/>
</dbReference>
<evidence type="ECO:0000256" key="13">
    <source>
        <dbReference type="ARBA" id="ARBA00047880"/>
    </source>
</evidence>
<evidence type="ECO:0000256" key="5">
    <source>
        <dbReference type="ARBA" id="ARBA00017394"/>
    </source>
</evidence>
<feature type="compositionally biased region" description="Basic and acidic residues" evidence="14">
    <location>
        <begin position="153"/>
        <end position="162"/>
    </location>
</feature>
<evidence type="ECO:0000256" key="10">
    <source>
        <dbReference type="ARBA" id="ARBA00022777"/>
    </source>
</evidence>
<evidence type="ECO:0000256" key="11">
    <source>
        <dbReference type="ARBA" id="ARBA00022840"/>
    </source>
</evidence>
<dbReference type="GO" id="GO:0005524">
    <property type="term" value="F:ATP binding"/>
    <property type="evidence" value="ECO:0007669"/>
    <property type="project" value="UniProtKB-KW"/>
</dbReference>
<comment type="caution">
    <text evidence="16">The sequence shown here is derived from an EMBL/GenBank/DDBJ whole genome shotgun (WGS) entry which is preliminary data.</text>
</comment>
<feature type="region of interest" description="Disordered" evidence="14">
    <location>
        <begin position="1"/>
        <end position="244"/>
    </location>
</feature>
<dbReference type="SUPFAM" id="SSF82114">
    <property type="entry name" value="Riboflavin kinase-like"/>
    <property type="match status" value="1"/>
</dbReference>
<comment type="similarity">
    <text evidence="3">Belongs to the flavokinase family.</text>
</comment>
<evidence type="ECO:0000256" key="14">
    <source>
        <dbReference type="SAM" id="MobiDB-lite"/>
    </source>
</evidence>
<evidence type="ECO:0000256" key="4">
    <source>
        <dbReference type="ARBA" id="ARBA00012105"/>
    </source>
</evidence>
<dbReference type="PANTHER" id="PTHR22749:SF6">
    <property type="entry name" value="RIBOFLAVIN KINASE"/>
    <property type="match status" value="1"/>
</dbReference>
<keyword evidence="10" id="KW-0418">Kinase</keyword>
<keyword evidence="8" id="KW-0808">Transferase</keyword>
<dbReference type="SMART" id="SM00904">
    <property type="entry name" value="Flavokinase"/>
    <property type="match status" value="1"/>
</dbReference>
<proteinExistence type="inferred from homology"/>
<dbReference type="EMBL" id="JAUEPO010000002">
    <property type="protein sequence ID" value="KAK3331702.1"/>
    <property type="molecule type" value="Genomic_DNA"/>
</dbReference>
<gene>
    <name evidence="16" type="ORF">B0T19DRAFT_413831</name>
</gene>
<comment type="catalytic activity">
    <reaction evidence="13">
        <text>riboflavin + ATP = FMN + ADP + H(+)</text>
        <dbReference type="Rhea" id="RHEA:14357"/>
        <dbReference type="ChEBI" id="CHEBI:15378"/>
        <dbReference type="ChEBI" id="CHEBI:30616"/>
        <dbReference type="ChEBI" id="CHEBI:57986"/>
        <dbReference type="ChEBI" id="CHEBI:58210"/>
        <dbReference type="ChEBI" id="CHEBI:456216"/>
        <dbReference type="EC" id="2.7.1.26"/>
    </reaction>
</comment>
<dbReference type="InterPro" id="IPR015865">
    <property type="entry name" value="Riboflavin_kinase_bac/euk"/>
</dbReference>
<reference evidence="16" key="1">
    <citation type="journal article" date="2023" name="Mol. Phylogenet. Evol.">
        <title>Genome-scale phylogeny and comparative genomics of the fungal order Sordariales.</title>
        <authorList>
            <person name="Hensen N."/>
            <person name="Bonometti L."/>
            <person name="Westerberg I."/>
            <person name="Brannstrom I.O."/>
            <person name="Guillou S."/>
            <person name="Cros-Aarteil S."/>
            <person name="Calhoun S."/>
            <person name="Haridas S."/>
            <person name="Kuo A."/>
            <person name="Mondo S."/>
            <person name="Pangilinan J."/>
            <person name="Riley R."/>
            <person name="LaButti K."/>
            <person name="Andreopoulos B."/>
            <person name="Lipzen A."/>
            <person name="Chen C."/>
            <person name="Yan M."/>
            <person name="Daum C."/>
            <person name="Ng V."/>
            <person name="Clum A."/>
            <person name="Steindorff A."/>
            <person name="Ohm R.A."/>
            <person name="Martin F."/>
            <person name="Silar P."/>
            <person name="Natvig D.O."/>
            <person name="Lalanne C."/>
            <person name="Gautier V."/>
            <person name="Ament-Velasquez S.L."/>
            <person name="Kruys A."/>
            <person name="Hutchinson M.I."/>
            <person name="Powell A.J."/>
            <person name="Barry K."/>
            <person name="Miller A.N."/>
            <person name="Grigoriev I.V."/>
            <person name="Debuchy R."/>
            <person name="Gladieux P."/>
            <person name="Hiltunen Thoren M."/>
            <person name="Johannesson H."/>
        </authorList>
    </citation>
    <scope>NUCLEOTIDE SEQUENCE</scope>
    <source>
        <strain evidence="16">SMH4131-1</strain>
    </source>
</reference>
<evidence type="ECO:0000256" key="2">
    <source>
        <dbReference type="ARBA" id="ARBA00005201"/>
    </source>
</evidence>
<organism evidence="16 17">
    <name type="scientific">Cercophora scortea</name>
    <dbReference type="NCBI Taxonomy" id="314031"/>
    <lineage>
        <taxon>Eukaryota</taxon>
        <taxon>Fungi</taxon>
        <taxon>Dikarya</taxon>
        <taxon>Ascomycota</taxon>
        <taxon>Pezizomycotina</taxon>
        <taxon>Sordariomycetes</taxon>
        <taxon>Sordariomycetidae</taxon>
        <taxon>Sordariales</taxon>
        <taxon>Lasiosphaeriaceae</taxon>
        <taxon>Cercophora</taxon>
    </lineage>
</organism>
<dbReference type="InterPro" id="IPR023465">
    <property type="entry name" value="Riboflavin_kinase_dom_sf"/>
</dbReference>
<keyword evidence="9" id="KW-0547">Nucleotide-binding</keyword>
<feature type="compositionally biased region" description="Polar residues" evidence="14">
    <location>
        <begin position="163"/>
        <end position="178"/>
    </location>
</feature>